<organism evidence="2 3">
    <name type="scientific">Erwinia phage vB_EamM_Asesino</name>
    <dbReference type="NCBI Taxonomy" id="1883370"/>
    <lineage>
        <taxon>Viruses</taxon>
        <taxon>Duplodnaviria</taxon>
        <taxon>Heunggongvirae</taxon>
        <taxon>Uroviricota</taxon>
        <taxon>Caudoviricetes</taxon>
        <taxon>Chimalliviridae</taxon>
        <taxon>Erskinevirus</taxon>
        <taxon>Erskinevirus asesino</taxon>
    </lineage>
</organism>
<dbReference type="KEGG" id="vg:29056952"/>
<dbReference type="Proteomes" id="UP000202181">
    <property type="component" value="Segment"/>
</dbReference>
<gene>
    <name evidence="2" type="ORF">ASESINO_2</name>
</gene>
<dbReference type="EMBL" id="KX397364">
    <property type="protein sequence ID" value="ANZ48027.1"/>
    <property type="molecule type" value="Genomic_DNA"/>
</dbReference>
<dbReference type="RefSeq" id="YP_009290632.1">
    <property type="nucleotide sequence ID" value="NC_031107.2"/>
</dbReference>
<feature type="region of interest" description="Disordered" evidence="1">
    <location>
        <begin position="1"/>
        <end position="39"/>
    </location>
</feature>
<protein>
    <submittedName>
        <fullName evidence="2">Uncharacterized protein</fullName>
    </submittedName>
</protein>
<sequence length="39" mass="4506">MSQKQNKPQEEPKQLGLRDTVLTLFGQRKKSPPIRMAPE</sequence>
<dbReference type="GeneID" id="29056952"/>
<evidence type="ECO:0000313" key="3">
    <source>
        <dbReference type="Proteomes" id="UP000202181"/>
    </source>
</evidence>
<keyword evidence="3" id="KW-1185">Reference proteome</keyword>
<evidence type="ECO:0000313" key="2">
    <source>
        <dbReference type="EMBL" id="ANZ48027.1"/>
    </source>
</evidence>
<reference evidence="2" key="1">
    <citation type="submission" date="2016-06" db="EMBL/GenBank/DDBJ databases">
        <authorList>
            <person name="Berg J.A."/>
            <person name="Hyde J.R."/>
            <person name="Breakwell D.P."/>
            <person name="Hope S."/>
            <person name="Grose J.H."/>
        </authorList>
    </citation>
    <scope>NUCLEOTIDE SEQUENCE [LARGE SCALE GENOMIC DNA]</scope>
</reference>
<accession>A0A1B2I9T9</accession>
<proteinExistence type="predicted"/>
<evidence type="ECO:0000256" key="1">
    <source>
        <dbReference type="SAM" id="MobiDB-lite"/>
    </source>
</evidence>
<name>A0A1B2I9T9_9CAUD</name>